<accession>E1YK53</accession>
<dbReference type="SUPFAM" id="SSF88713">
    <property type="entry name" value="Glycoside hydrolase/deacetylase"/>
    <property type="match status" value="1"/>
</dbReference>
<evidence type="ECO:0000313" key="1">
    <source>
        <dbReference type="EMBL" id="CBX31657.1"/>
    </source>
</evidence>
<dbReference type="InterPro" id="IPR011330">
    <property type="entry name" value="Glyco_hydro/deAcase_b/a-brl"/>
</dbReference>
<reference evidence="1" key="1">
    <citation type="journal article" date="2011" name="Environ. Microbiol.">
        <title>Genomic insights into the metabolic potential of the polycyclic aromatic hydrocarbon degrading sulfate-reducing Deltaproteobacterium N47.</title>
        <authorList>
            <person name="Bergmann F."/>
            <person name="Selesi D."/>
            <person name="Weinmaier T."/>
            <person name="Tischler P."/>
            <person name="Rattei T."/>
            <person name="Meckenstock R.U."/>
        </authorList>
    </citation>
    <scope>NUCLEOTIDE SEQUENCE</scope>
</reference>
<proteinExistence type="predicted"/>
<dbReference type="EMBL" id="FR695877">
    <property type="protein sequence ID" value="CBX31657.1"/>
    <property type="molecule type" value="Genomic_DNA"/>
</dbReference>
<dbReference type="Gene3D" id="3.20.20.370">
    <property type="entry name" value="Glycoside hydrolase/deacetylase"/>
    <property type="match status" value="1"/>
</dbReference>
<organism evidence="1">
    <name type="scientific">uncultured Desulfobacterium sp</name>
    <dbReference type="NCBI Taxonomy" id="201089"/>
    <lineage>
        <taxon>Bacteria</taxon>
        <taxon>Pseudomonadati</taxon>
        <taxon>Thermodesulfobacteriota</taxon>
        <taxon>Desulfobacteria</taxon>
        <taxon>Desulfobacterales</taxon>
        <taxon>Desulfobacteriaceae</taxon>
        <taxon>Desulfobacterium</taxon>
        <taxon>environmental samples</taxon>
    </lineage>
</organism>
<evidence type="ECO:0008006" key="2">
    <source>
        <dbReference type="Google" id="ProtNLM"/>
    </source>
</evidence>
<protein>
    <recommendedName>
        <fullName evidence="2">NodB homology domain-containing protein</fullName>
    </recommendedName>
</protein>
<name>E1YK53_9BACT</name>
<dbReference type="CDD" id="cd10931">
    <property type="entry name" value="CE4_u7"/>
    <property type="match status" value="1"/>
</dbReference>
<dbReference type="AlphaFoldDB" id="E1YK53"/>
<dbReference type="GO" id="GO:0005975">
    <property type="term" value="P:carbohydrate metabolic process"/>
    <property type="evidence" value="ECO:0007669"/>
    <property type="project" value="InterPro"/>
</dbReference>
<sequence length="370" mass="42708">MNIDYNKLLQGRYEAEFLPNDFSPERIVPDFGFNILNRLGLLYRPIVDENYLAQGGKKPVWPEGKPFAVCLTHDVDHVTLHSLKQSIRSRSTRLLNATDRLKTLQVGIGYGKDVIKASMHINKKDPLHCYERWLDAEASIGARSTFFFWPGWSHVTKKHISDCEYDLSDMILFAGRKMSVSEMIKEIDRQGWEIGLHPSWYSFDNLNELKKQKDALERVLGHDIVSVRQHYLHYDIRVTPKIHDEAGFAYDSTLGFNDNVGFRFGTCYPWKLYNLQQEAQLNIVEVPLIVQEGAMLRRDKGLRLDNITSFKYVKQITESVKNVGGVLTILWHPTAIMNQDWWGLYSAVLEYLKGENAYIGSIAEIMKAFE</sequence>
<gene>
    <name evidence="1" type="ORF">N47_E51690</name>
</gene>